<sequence length="760" mass="84418">MNKYLKLFFRRIIKDFQQKELLPLKLLFFVHASTILILYPYLTIHMRELGINVEETAIMSAVIPVISILMPPISGLIADKIGNFKVLLAIFSGLGGASALLLLLVPVGRITIVYPNRVEFAVSCAHNSPVSLSLYQENICTPLHSYTFETDIKIETCGFVCRAFTNERDSMAILGAKTYGIQMHNIKANLTTTVSYEFDNISVPVQSAVDISSVTTRRILKNNENYSNSIRKLSEHSYFFPTPTLYNFSCGIEVNESDSFSQKSEDSDEIYSCIFGNKKQTQKIGSDVMQVFRAGIIPQSQTEDDIDENKQLFQLMYMKNKKEIVAPTCLEGFPNNKEYIIINVPLYNSNVSVPYKTLDLGSCATRCIASSPRSTVCSNKQYQKDTNVTVTFWSYLAVRVFIGMVSGTAYAMYEGAVIAVLREHKADYGLQRVYATIGGMISSPLSGWLIDFSSKGKDYTDYRPIFFLYASLKIVFSVLVLFVNLEFKTPANNVISDVFSVLKKIELLALFAAFFILGTVWGYIESFLFWLIQDLGGSKSLMGITITVGGIAGIPLLVLSGPIIKRIGHANVIFIGFVFYAIRLLGYSLIYNPWLCLIFEAMESITSSLTVTAVVTYGAKLSTVTTDSSIQGLLGGLYFGVGKGSGSLVGGYLMKYIGTRSTFQVFAAVAAVTGMVYFCFNHFYMRKWPSEGRDITKKDSLKHTAGVNDINLNDKVNGVEKQESALKDPLPYEDALTNYGYEDTENTDTESVTSNGNPKV</sequence>
<feature type="transmembrane region" description="Helical" evidence="11">
    <location>
        <begin position="21"/>
        <end position="42"/>
    </location>
</feature>
<dbReference type="PANTHER" id="PTHR16172:SF35">
    <property type="entry name" value="MAJOR FACILITATOR SUPERFAMILY (MFS) PROFILE DOMAIN-CONTAINING PROTEIN"/>
    <property type="match status" value="1"/>
</dbReference>
<organism evidence="13 14">
    <name type="scientific">Pyrocoelia pectoralis</name>
    <dbReference type="NCBI Taxonomy" id="417401"/>
    <lineage>
        <taxon>Eukaryota</taxon>
        <taxon>Metazoa</taxon>
        <taxon>Ecdysozoa</taxon>
        <taxon>Arthropoda</taxon>
        <taxon>Hexapoda</taxon>
        <taxon>Insecta</taxon>
        <taxon>Pterygota</taxon>
        <taxon>Neoptera</taxon>
        <taxon>Endopterygota</taxon>
        <taxon>Coleoptera</taxon>
        <taxon>Polyphaga</taxon>
        <taxon>Elateriformia</taxon>
        <taxon>Elateroidea</taxon>
        <taxon>Lampyridae</taxon>
        <taxon>Lampyrinae</taxon>
        <taxon>Pyrocoelia</taxon>
    </lineage>
</organism>
<dbReference type="PANTHER" id="PTHR16172">
    <property type="entry name" value="MAJOR FACILITATOR SUPERFAMILY DOMAIN-CONTAINING PROTEIN 6-LIKE"/>
    <property type="match status" value="1"/>
</dbReference>
<keyword evidence="6" id="KW-0479">Metal-binding</keyword>
<dbReference type="Gene3D" id="1.20.1250.20">
    <property type="entry name" value="MFS general substrate transporter like domains"/>
    <property type="match status" value="3"/>
</dbReference>
<evidence type="ECO:0000256" key="5">
    <source>
        <dbReference type="ARBA" id="ARBA00022692"/>
    </source>
</evidence>
<dbReference type="CDD" id="cd17335">
    <property type="entry name" value="MFS_MFSD6"/>
    <property type="match status" value="1"/>
</dbReference>
<evidence type="ECO:0000313" key="14">
    <source>
        <dbReference type="Proteomes" id="UP001329430"/>
    </source>
</evidence>
<dbReference type="InterPro" id="IPR020846">
    <property type="entry name" value="MFS_dom"/>
</dbReference>
<dbReference type="InterPro" id="IPR024989">
    <property type="entry name" value="MFS_assoc_dom"/>
</dbReference>
<evidence type="ECO:0000256" key="9">
    <source>
        <dbReference type="ARBA" id="ARBA00023136"/>
    </source>
</evidence>
<evidence type="ECO:0000256" key="6">
    <source>
        <dbReference type="ARBA" id="ARBA00022723"/>
    </source>
</evidence>
<dbReference type="PROSITE" id="PS50850">
    <property type="entry name" value="MFS"/>
    <property type="match status" value="1"/>
</dbReference>
<comment type="similarity">
    <text evidence="4">Belongs to the peptidase M14 family.</text>
</comment>
<keyword evidence="5 11" id="KW-0812">Transmembrane</keyword>
<feature type="region of interest" description="Disordered" evidence="10">
    <location>
        <begin position="721"/>
        <end position="760"/>
    </location>
</feature>
<keyword evidence="9 11" id="KW-0472">Membrane</keyword>
<feature type="transmembrane region" description="Helical" evidence="11">
    <location>
        <begin position="571"/>
        <end position="590"/>
    </location>
</feature>
<feature type="transmembrane region" description="Helical" evidence="11">
    <location>
        <begin position="392"/>
        <end position="413"/>
    </location>
</feature>
<evidence type="ECO:0000256" key="11">
    <source>
        <dbReference type="SAM" id="Phobius"/>
    </source>
</evidence>
<feature type="transmembrane region" description="Helical" evidence="11">
    <location>
        <begin position="86"/>
        <end position="107"/>
    </location>
</feature>
<evidence type="ECO:0000256" key="7">
    <source>
        <dbReference type="ARBA" id="ARBA00022833"/>
    </source>
</evidence>
<keyword evidence="14" id="KW-1185">Reference proteome</keyword>
<dbReference type="GO" id="GO:0022857">
    <property type="term" value="F:transmembrane transporter activity"/>
    <property type="evidence" value="ECO:0007669"/>
    <property type="project" value="InterPro"/>
</dbReference>
<dbReference type="GO" id="GO:0016020">
    <property type="term" value="C:membrane"/>
    <property type="evidence" value="ECO:0007669"/>
    <property type="project" value="UniProtKB-SubCell"/>
</dbReference>
<feature type="transmembrane region" description="Helical" evidence="11">
    <location>
        <begin position="462"/>
        <end position="485"/>
    </location>
</feature>
<proteinExistence type="inferred from homology"/>
<dbReference type="InterPro" id="IPR057247">
    <property type="entry name" value="CARBOXYPEPT_ZN_2"/>
</dbReference>
<dbReference type="Proteomes" id="UP001329430">
    <property type="component" value="Chromosome 9"/>
</dbReference>
<evidence type="ECO:0000256" key="10">
    <source>
        <dbReference type="SAM" id="MobiDB-lite"/>
    </source>
</evidence>
<reference evidence="13 14" key="1">
    <citation type="journal article" date="2024" name="Insects">
        <title>An Improved Chromosome-Level Genome Assembly of the Firefly Pyrocoelia pectoralis.</title>
        <authorList>
            <person name="Fu X."/>
            <person name="Meyer-Rochow V.B."/>
            <person name="Ballantyne L."/>
            <person name="Zhu X."/>
        </authorList>
    </citation>
    <scope>NUCLEOTIDE SEQUENCE [LARGE SCALE GENOMIC DNA]</scope>
    <source>
        <strain evidence="13">XCY_ONT2</strain>
    </source>
</reference>
<name>A0AAN7V6I5_9COLE</name>
<evidence type="ECO:0000256" key="4">
    <source>
        <dbReference type="ARBA" id="ARBA00005988"/>
    </source>
</evidence>
<feature type="compositionally biased region" description="Polar residues" evidence="10">
    <location>
        <begin position="749"/>
        <end position="760"/>
    </location>
</feature>
<evidence type="ECO:0000259" key="12">
    <source>
        <dbReference type="PROSITE" id="PS50850"/>
    </source>
</evidence>
<keyword evidence="7" id="KW-0862">Zinc</keyword>
<evidence type="ECO:0000256" key="3">
    <source>
        <dbReference type="ARBA" id="ARBA00005241"/>
    </source>
</evidence>
<comment type="similarity">
    <text evidence="3">Belongs to the major facilitator superfamily. MFSD6 family.</text>
</comment>
<keyword evidence="8 11" id="KW-1133">Transmembrane helix</keyword>
<feature type="transmembrane region" description="Helical" evidence="11">
    <location>
        <begin position="505"/>
        <end position="524"/>
    </location>
</feature>
<evidence type="ECO:0000256" key="8">
    <source>
        <dbReference type="ARBA" id="ARBA00022989"/>
    </source>
</evidence>
<dbReference type="InterPro" id="IPR051717">
    <property type="entry name" value="MFS_MFSD6"/>
</dbReference>
<dbReference type="AlphaFoldDB" id="A0AAN7V6I5"/>
<evidence type="ECO:0000256" key="2">
    <source>
        <dbReference type="ARBA" id="ARBA00004141"/>
    </source>
</evidence>
<comment type="caution">
    <text evidence="13">The sequence shown here is derived from an EMBL/GenBank/DDBJ whole genome shotgun (WGS) entry which is preliminary data.</text>
</comment>
<feature type="transmembrane region" description="Helical" evidence="11">
    <location>
        <begin position="663"/>
        <end position="684"/>
    </location>
</feature>
<dbReference type="SUPFAM" id="SSF103473">
    <property type="entry name" value="MFS general substrate transporter"/>
    <property type="match status" value="2"/>
</dbReference>
<dbReference type="Pfam" id="PF12832">
    <property type="entry name" value="MFS_1_like"/>
    <property type="match status" value="1"/>
</dbReference>
<dbReference type="InterPro" id="IPR036259">
    <property type="entry name" value="MFS_trans_sf"/>
</dbReference>
<feature type="transmembrane region" description="Helical" evidence="11">
    <location>
        <begin position="433"/>
        <end position="450"/>
    </location>
</feature>
<feature type="transmembrane region" description="Helical" evidence="11">
    <location>
        <begin position="57"/>
        <end position="79"/>
    </location>
</feature>
<protein>
    <recommendedName>
        <fullName evidence="12">Major facilitator superfamily (MFS) profile domain-containing protein</fullName>
    </recommendedName>
</protein>
<dbReference type="EMBL" id="JAVRBK010000009">
    <property type="protein sequence ID" value="KAK5639361.1"/>
    <property type="molecule type" value="Genomic_DNA"/>
</dbReference>
<accession>A0AAN7V6I5</accession>
<comment type="subcellular location">
    <subcellularLocation>
        <location evidence="2">Membrane</location>
        <topology evidence="2">Multi-pass membrane protein</topology>
    </subcellularLocation>
</comment>
<feature type="domain" description="Major facilitator superfamily (MFS) profile" evidence="12">
    <location>
        <begin position="506"/>
        <end position="760"/>
    </location>
</feature>
<comment type="cofactor">
    <cofactor evidence="1">
        <name>Zn(2+)</name>
        <dbReference type="ChEBI" id="CHEBI:29105"/>
    </cofactor>
</comment>
<evidence type="ECO:0000313" key="13">
    <source>
        <dbReference type="EMBL" id="KAK5639361.1"/>
    </source>
</evidence>
<evidence type="ECO:0000256" key="1">
    <source>
        <dbReference type="ARBA" id="ARBA00001947"/>
    </source>
</evidence>
<dbReference type="PROSITE" id="PS00133">
    <property type="entry name" value="CARBOXYPEPT_ZN_2"/>
    <property type="match status" value="1"/>
</dbReference>
<gene>
    <name evidence="13" type="ORF">RI129_011853</name>
</gene>
<feature type="transmembrane region" description="Helical" evidence="11">
    <location>
        <begin position="544"/>
        <end position="564"/>
    </location>
</feature>
<dbReference type="GO" id="GO:0046872">
    <property type="term" value="F:metal ion binding"/>
    <property type="evidence" value="ECO:0007669"/>
    <property type="project" value="UniProtKB-KW"/>
</dbReference>